<accession>A0ABW6UGR4</accession>
<reference evidence="1 2" key="1">
    <citation type="submission" date="2024-10" db="EMBL/GenBank/DDBJ databases">
        <title>The Natural Products Discovery Center: Release of the First 8490 Sequenced Strains for Exploring Actinobacteria Biosynthetic Diversity.</title>
        <authorList>
            <person name="Kalkreuter E."/>
            <person name="Kautsar S.A."/>
            <person name="Yang D."/>
            <person name="Bader C.D."/>
            <person name="Teijaro C.N."/>
            <person name="Fluegel L."/>
            <person name="Davis C.M."/>
            <person name="Simpson J.R."/>
            <person name="Lauterbach L."/>
            <person name="Steele A.D."/>
            <person name="Gui C."/>
            <person name="Meng S."/>
            <person name="Li G."/>
            <person name="Viehrig K."/>
            <person name="Ye F."/>
            <person name="Su P."/>
            <person name="Kiefer A.F."/>
            <person name="Nichols A."/>
            <person name="Cepeda A.J."/>
            <person name="Yan W."/>
            <person name="Fan B."/>
            <person name="Jiang Y."/>
            <person name="Adhikari A."/>
            <person name="Zheng C.-J."/>
            <person name="Schuster L."/>
            <person name="Cowan T.M."/>
            <person name="Smanski M.J."/>
            <person name="Chevrette M.G."/>
            <person name="De Carvalho L.P.S."/>
            <person name="Shen B."/>
        </authorList>
    </citation>
    <scope>NUCLEOTIDE SEQUENCE [LARGE SCALE GENOMIC DNA]</scope>
    <source>
        <strain evidence="1 2">NPDC001390</strain>
    </source>
</reference>
<proteinExistence type="predicted"/>
<protein>
    <submittedName>
        <fullName evidence="1">Uncharacterized protein</fullName>
    </submittedName>
</protein>
<keyword evidence="2" id="KW-1185">Reference proteome</keyword>
<evidence type="ECO:0000313" key="1">
    <source>
        <dbReference type="EMBL" id="MFF4522615.1"/>
    </source>
</evidence>
<organism evidence="1 2">
    <name type="scientific">Streptomyces bluensis</name>
    <dbReference type="NCBI Taxonomy" id="33897"/>
    <lineage>
        <taxon>Bacteria</taxon>
        <taxon>Bacillati</taxon>
        <taxon>Actinomycetota</taxon>
        <taxon>Actinomycetes</taxon>
        <taxon>Kitasatosporales</taxon>
        <taxon>Streptomycetaceae</taxon>
        <taxon>Streptomyces</taxon>
    </lineage>
</organism>
<name>A0ABW6UGR4_9ACTN</name>
<dbReference type="Proteomes" id="UP001602058">
    <property type="component" value="Unassembled WGS sequence"/>
</dbReference>
<dbReference type="RefSeq" id="WP_387886507.1">
    <property type="nucleotide sequence ID" value="NZ_JBIAWJ010000006.1"/>
</dbReference>
<evidence type="ECO:0000313" key="2">
    <source>
        <dbReference type="Proteomes" id="UP001602058"/>
    </source>
</evidence>
<comment type="caution">
    <text evidence="1">The sequence shown here is derived from an EMBL/GenBank/DDBJ whole genome shotgun (WGS) entry which is preliminary data.</text>
</comment>
<gene>
    <name evidence="1" type="ORF">ACFY1D_14430</name>
</gene>
<sequence>MARGFPAMQPLDLEVHEIADKTLNLPILCSGVRQTCSFYFPTRIKQLRAENSDLTRRLETAYGEIRRLRGTCRSP</sequence>
<dbReference type="EMBL" id="JBIAWJ010000006">
    <property type="protein sequence ID" value="MFF4522615.1"/>
    <property type="molecule type" value="Genomic_DNA"/>
</dbReference>